<dbReference type="GO" id="GO:0005886">
    <property type="term" value="C:plasma membrane"/>
    <property type="evidence" value="ECO:0007669"/>
    <property type="project" value="UniProtKB-SubCell"/>
</dbReference>
<keyword evidence="14 16" id="KW-0472">Membrane</keyword>
<dbReference type="Pfam" id="PF03116">
    <property type="entry name" value="NQR2_RnfD_RnfE"/>
    <property type="match status" value="1"/>
</dbReference>
<keyword evidence="15 16" id="KW-0739">Sodium transport</keyword>
<dbReference type="AlphaFoldDB" id="I0IJK7"/>
<evidence type="ECO:0000256" key="2">
    <source>
        <dbReference type="ARBA" id="ARBA00022475"/>
    </source>
</evidence>
<feature type="transmembrane region" description="Helical" evidence="16">
    <location>
        <begin position="56"/>
        <end position="73"/>
    </location>
</feature>
<keyword evidence="13 16" id="KW-0830">Ubiquinone</keyword>
<keyword evidence="10 16" id="KW-0520">NAD</keyword>
<evidence type="ECO:0000256" key="8">
    <source>
        <dbReference type="ARBA" id="ARBA00022967"/>
    </source>
</evidence>
<feature type="modified residue" description="FMN phosphoryl threonine" evidence="16 17">
    <location>
        <position position="236"/>
    </location>
</feature>
<evidence type="ECO:0000256" key="3">
    <source>
        <dbReference type="ARBA" id="ARBA00022519"/>
    </source>
</evidence>
<feature type="transmembrane region" description="Helical" evidence="16">
    <location>
        <begin position="159"/>
        <end position="177"/>
    </location>
</feature>
<evidence type="ECO:0000256" key="1">
    <source>
        <dbReference type="ARBA" id="ARBA00022448"/>
    </source>
</evidence>
<comment type="catalytic activity">
    <reaction evidence="16">
        <text>a ubiquinone + n Na(+)(in) + NADH + H(+) = a ubiquinol + n Na(+)(out) + NAD(+)</text>
        <dbReference type="Rhea" id="RHEA:47748"/>
        <dbReference type="Rhea" id="RHEA-COMP:9565"/>
        <dbReference type="Rhea" id="RHEA-COMP:9566"/>
        <dbReference type="ChEBI" id="CHEBI:15378"/>
        <dbReference type="ChEBI" id="CHEBI:16389"/>
        <dbReference type="ChEBI" id="CHEBI:17976"/>
        <dbReference type="ChEBI" id="CHEBI:29101"/>
        <dbReference type="ChEBI" id="CHEBI:57540"/>
        <dbReference type="ChEBI" id="CHEBI:57945"/>
        <dbReference type="EC" id="7.2.1.1"/>
    </reaction>
</comment>
<keyword evidence="3" id="KW-0997">Cell inner membrane</keyword>
<comment type="cofactor">
    <cofactor evidence="16 17">
        <name>FMN</name>
        <dbReference type="ChEBI" id="CHEBI:58210"/>
    </cofactor>
</comment>
<evidence type="ECO:0000256" key="6">
    <source>
        <dbReference type="ARBA" id="ARBA00022643"/>
    </source>
</evidence>
<evidence type="ECO:0000256" key="12">
    <source>
        <dbReference type="ARBA" id="ARBA00023065"/>
    </source>
</evidence>
<dbReference type="NCBIfam" id="TIGR01937">
    <property type="entry name" value="nqrB"/>
    <property type="match status" value="1"/>
</dbReference>
<dbReference type="GO" id="GO:0055085">
    <property type="term" value="P:transmembrane transport"/>
    <property type="evidence" value="ECO:0007669"/>
    <property type="project" value="InterPro"/>
</dbReference>
<dbReference type="InterPro" id="IPR004338">
    <property type="entry name" value="NqrB/RnfD"/>
</dbReference>
<feature type="transmembrane region" description="Helical" evidence="16">
    <location>
        <begin position="128"/>
        <end position="147"/>
    </location>
</feature>
<evidence type="ECO:0000256" key="9">
    <source>
        <dbReference type="ARBA" id="ARBA00022989"/>
    </source>
</evidence>
<dbReference type="EC" id="7.2.1.1" evidence="16"/>
<feature type="transmembrane region" description="Helical" evidence="16">
    <location>
        <begin position="381"/>
        <end position="401"/>
    </location>
</feature>
<comment type="function">
    <text evidence="16">NQR complex catalyzes the reduction of ubiquinone-1 to ubiquinol by two successive reactions, coupled with the transport of Na(+) ions from the cytoplasm to the periplasm. NqrA to NqrE are probably involved in the second step, the conversion of ubisemiquinone to ubiquinol.</text>
</comment>
<keyword evidence="4 16" id="KW-0597">Phosphoprotein</keyword>
<evidence type="ECO:0000256" key="16">
    <source>
        <dbReference type="HAMAP-Rule" id="MF_00426"/>
    </source>
</evidence>
<keyword evidence="7 16" id="KW-0812">Transmembrane</keyword>
<evidence type="ECO:0000256" key="17">
    <source>
        <dbReference type="PIRSR" id="PIRSR016055-50"/>
    </source>
</evidence>
<keyword evidence="2 16" id="KW-1003">Cell membrane</keyword>
<dbReference type="InterPro" id="IPR010966">
    <property type="entry name" value="NqrB"/>
</dbReference>
<comment type="similarity">
    <text evidence="16">Belongs to the NqrB/RnfD family.</text>
</comment>
<dbReference type="EMBL" id="AB555686">
    <property type="protein sequence ID" value="BAM05445.1"/>
    <property type="molecule type" value="Genomic_DNA"/>
</dbReference>
<dbReference type="GO" id="GO:0006814">
    <property type="term" value="P:sodium ion transport"/>
    <property type="evidence" value="ECO:0007669"/>
    <property type="project" value="UniProtKB-UniRule"/>
</dbReference>
<evidence type="ECO:0000256" key="5">
    <source>
        <dbReference type="ARBA" id="ARBA00022630"/>
    </source>
</evidence>
<proteinExistence type="inferred from homology"/>
<evidence type="ECO:0000256" key="10">
    <source>
        <dbReference type="ARBA" id="ARBA00023027"/>
    </source>
</evidence>
<keyword evidence="9 16" id="KW-1133">Transmembrane helix</keyword>
<dbReference type="EMBL" id="PYOI01000012">
    <property type="protein sequence ID" value="PSV82473.1"/>
    <property type="molecule type" value="Genomic_DNA"/>
</dbReference>
<dbReference type="PATRIC" id="fig|553611.3.peg.2360"/>
<feature type="transmembrane region" description="Helical" evidence="16">
    <location>
        <begin position="268"/>
        <end position="290"/>
    </location>
</feature>
<evidence type="ECO:0000256" key="11">
    <source>
        <dbReference type="ARBA" id="ARBA00023053"/>
    </source>
</evidence>
<feature type="transmembrane region" description="Helical" evidence="16">
    <location>
        <begin position="327"/>
        <end position="345"/>
    </location>
</feature>
<evidence type="ECO:0000256" key="15">
    <source>
        <dbReference type="ARBA" id="ARBA00023201"/>
    </source>
</evidence>
<feature type="transmembrane region" description="Helical" evidence="16">
    <location>
        <begin position="297"/>
        <end position="315"/>
    </location>
</feature>
<dbReference type="PIRSF" id="PIRSF016055">
    <property type="entry name" value="NADH-UbQ_OxRdtase_B_su"/>
    <property type="match status" value="1"/>
</dbReference>
<protein>
    <recommendedName>
        <fullName evidence="16">Na(+)-translocating NADH-quinone reductase subunit B</fullName>
        <shortName evidence="16">Na(+)-NQR subunit B</shortName>
        <shortName evidence="16">Na(+)-translocating NQR subunit B</shortName>
        <ecNumber evidence="16">7.2.1.1</ecNumber>
    </recommendedName>
    <alternativeName>
        <fullName evidence="16">NQR complex subunit B</fullName>
    </alternativeName>
    <alternativeName>
        <fullName evidence="16">NQR-1 subunit B</fullName>
    </alternativeName>
</protein>
<keyword evidence="8 16" id="KW-1278">Translocase</keyword>
<dbReference type="GO" id="GO:0016655">
    <property type="term" value="F:oxidoreductase activity, acting on NAD(P)H, quinone or similar compound as acceptor"/>
    <property type="evidence" value="ECO:0007669"/>
    <property type="project" value="UniProtKB-UniRule"/>
</dbReference>
<evidence type="ECO:0000256" key="7">
    <source>
        <dbReference type="ARBA" id="ARBA00022692"/>
    </source>
</evidence>
<dbReference type="NCBIfam" id="NF003756">
    <property type="entry name" value="PRK05349.1"/>
    <property type="match status" value="1"/>
</dbReference>
<keyword evidence="11 16" id="KW-0915">Sodium</keyword>
<reference evidence="19 20" key="2">
    <citation type="submission" date="2018-01" db="EMBL/GenBank/DDBJ databases">
        <title>Whole genome sequencing of Histamine producing bacteria.</title>
        <authorList>
            <person name="Butler K."/>
        </authorList>
    </citation>
    <scope>NUCLEOTIDE SEQUENCE [LARGE SCALE GENOMIC DNA]</scope>
    <source>
        <strain evidence="19 20">ATCC 25521</strain>
    </source>
</reference>
<keyword evidence="1 16" id="KW-0813">Transport</keyword>
<name>I0IJK7_PHOLE</name>
<dbReference type="PANTHER" id="PTHR30578:SF1">
    <property type="entry name" value="NA(+)-TRANSLOCATING NADH-QUINONE REDUCTASE SUBUNIT B"/>
    <property type="match status" value="1"/>
</dbReference>
<dbReference type="Proteomes" id="UP000241566">
    <property type="component" value="Unassembled WGS sequence"/>
</dbReference>
<keyword evidence="6 16" id="KW-0288">FMN</keyword>
<accession>I0IJK7</accession>
<keyword evidence="20" id="KW-1185">Reference proteome</keyword>
<keyword evidence="12 16" id="KW-0406">Ion transport</keyword>
<dbReference type="RefSeq" id="WP_008986372.1">
    <property type="nucleotide sequence ID" value="NZ_CP131601.1"/>
</dbReference>
<reference evidence="18" key="1">
    <citation type="submission" date="2010-04" db="EMBL/GenBank/DDBJ databases">
        <title>Identification of an Na+ cycle in a marine bioluminescent bacterium, Photobacterium leiognathi, with special reference to the respiratory Na+-translocating NADH : quinone oxidoreductase and the Na+-dependent swimming motility.</title>
        <authorList>
            <person name="Morita M."/>
            <person name="Wada M."/>
            <person name="Kita-tsukamoto K."/>
            <person name="Yao K."/>
            <person name="Kogure K."/>
        </authorList>
    </citation>
    <scope>NUCLEOTIDE SEQUENCE</scope>
    <source>
        <strain evidence="18">NCIMB 2193</strain>
    </source>
</reference>
<dbReference type="GO" id="GO:0022904">
    <property type="term" value="P:respiratory electron transport chain"/>
    <property type="evidence" value="ECO:0007669"/>
    <property type="project" value="InterPro"/>
</dbReference>
<comment type="subunit">
    <text evidence="16">Composed of six subunits; NqrA, NqrB, NqrC, NqrD, NqrE and NqrF.</text>
</comment>
<feature type="transmembrane region" description="Helical" evidence="16">
    <location>
        <begin position="357"/>
        <end position="375"/>
    </location>
</feature>
<keyword evidence="5 16" id="KW-0285">Flavoprotein</keyword>
<evidence type="ECO:0000256" key="4">
    <source>
        <dbReference type="ARBA" id="ARBA00022553"/>
    </source>
</evidence>
<dbReference type="PANTHER" id="PTHR30578">
    <property type="entry name" value="ELECTRON TRANSPORT COMPLEX PROTEIN RNFD"/>
    <property type="match status" value="1"/>
</dbReference>
<dbReference type="HAMAP" id="MF_00426">
    <property type="entry name" value="NqrB"/>
    <property type="match status" value="1"/>
</dbReference>
<dbReference type="GeneID" id="99739954"/>
<evidence type="ECO:0000313" key="18">
    <source>
        <dbReference type="EMBL" id="BAM05445.1"/>
    </source>
</evidence>
<organism evidence="18">
    <name type="scientific">Photobacterium leiognathi</name>
    <dbReference type="NCBI Taxonomy" id="553611"/>
    <lineage>
        <taxon>Bacteria</taxon>
        <taxon>Pseudomonadati</taxon>
        <taxon>Pseudomonadota</taxon>
        <taxon>Gammaproteobacteria</taxon>
        <taxon>Vibrionales</taxon>
        <taxon>Vibrionaceae</taxon>
        <taxon>Photobacterium</taxon>
    </lineage>
</organism>
<evidence type="ECO:0000313" key="19">
    <source>
        <dbReference type="EMBL" id="PSV82473.1"/>
    </source>
</evidence>
<evidence type="ECO:0000256" key="13">
    <source>
        <dbReference type="ARBA" id="ARBA00023075"/>
    </source>
</evidence>
<gene>
    <name evidence="16 18" type="primary">nqrB</name>
    <name evidence="19" type="ORF">CTM94_10000</name>
</gene>
<comment type="subcellular location">
    <subcellularLocation>
        <location evidence="16">Cell membrane</location>
        <topology evidence="16">Multi-pass membrane protein</topology>
    </subcellularLocation>
</comment>
<sequence length="414" mass="45234">MGLKNFLEDIEHHFEPGGKHERWFALYEAFATIMYTPGQVTRTSAHVRDSIDLKRLMIMVWLAVFPAMFWGMYNVGDQAIAGLNHLYTADKLAGVIAADWHYWFTQMLGGTLSVDAGWGSKMLLGATYFLPIYAVVFAVGGFWEVLFCMVRKHEVNEGFFVTSILFALIVPPTLPLWQAALGITFGVVVAKEIFGGTGRNFLNPALAGRAFLFFAYPAQISGDLVWTAADGFSGATPLSQWAQGGQAGVVNTITGQNITWMDAFIGHIPGSIGEVSTLAILIGGAFIVIMGIASWRIIAGTMIGMIAAATLFNIIGSDTNPMFSMPWQWHLVLGGFAFGMMFMATDPVSAAFTNKAKWWYGALIGAMAVMVRVVNPAYPEGMMLAILFANLFAPLFDNLVVQGNIKRRLARHGK</sequence>
<evidence type="ECO:0000313" key="20">
    <source>
        <dbReference type="Proteomes" id="UP000241566"/>
    </source>
</evidence>
<dbReference type="GO" id="GO:0010181">
    <property type="term" value="F:FMN binding"/>
    <property type="evidence" value="ECO:0007669"/>
    <property type="project" value="InterPro"/>
</dbReference>
<evidence type="ECO:0000256" key="14">
    <source>
        <dbReference type="ARBA" id="ARBA00023136"/>
    </source>
</evidence>